<gene>
    <name evidence="1" type="ORF">TBRA_LOCUS8484</name>
</gene>
<name>A0A6H5IJC1_9HYME</name>
<dbReference type="AlphaFoldDB" id="A0A6H5IJC1"/>
<organism evidence="1 2">
    <name type="scientific">Trichogramma brassicae</name>
    <dbReference type="NCBI Taxonomy" id="86971"/>
    <lineage>
        <taxon>Eukaryota</taxon>
        <taxon>Metazoa</taxon>
        <taxon>Ecdysozoa</taxon>
        <taxon>Arthropoda</taxon>
        <taxon>Hexapoda</taxon>
        <taxon>Insecta</taxon>
        <taxon>Pterygota</taxon>
        <taxon>Neoptera</taxon>
        <taxon>Endopterygota</taxon>
        <taxon>Hymenoptera</taxon>
        <taxon>Apocrita</taxon>
        <taxon>Proctotrupomorpha</taxon>
        <taxon>Chalcidoidea</taxon>
        <taxon>Trichogrammatidae</taxon>
        <taxon>Trichogramma</taxon>
    </lineage>
</organism>
<sequence>MSKSIFLQRKKTNVSMTFFVTVNFAFSEISTENESLLQISPAYGVLQYTVWVFSMLCFVGDDERIRATVVRDAFLELEQWCRLATHSRRRCLSCRALLLLLQARKIFILQPSQPWLNAHAGLCYGIYIKSRARVRLLDFMCLALWILITRRRKLMVSRARPNFHQTLMANVLTFRATAREKSERRAREDATGSGTYGGRERKFISDECIVSSATCALRIHIRTLFDLEKERGNIVHCVWKRVVCMFSNERKIFDNGLAHCVILAGSNLSANARFHFSIHVEYVHRFERQQHQLLYRHGETSSLRFARHTKGKKRPLGFVNGLYTRPRLITAKSAASFYQFDFTRARRSHLFLSDAVRAAPALHVSYNKFPISAHIHVYYPRSCRRRRHCCYIQPESQVRATTDMRQQYLIKNPSDISPRQRAQRLERAEIQMPISYVHIYTYTDTIMLLDNNVPGFELNMYTCHFDLVYRVAAAAAVCAVHRIYPLLAQQQQQRQLGSIGHRDRSRRLISMCECSPRKWPGVHTNKRVREIARFRIYKTKCAHAALHRPSDCCCSLGYIHTPARRIRTDIRIYYTRTHCDDTRFSDETIWFRKRRKFPRERASRCTAQCCRYTRTAGRYIYHTGAARHIALTDRCEKRIHPAFMIAQ</sequence>
<dbReference type="Proteomes" id="UP000479190">
    <property type="component" value="Unassembled WGS sequence"/>
</dbReference>
<evidence type="ECO:0000313" key="1">
    <source>
        <dbReference type="EMBL" id="CAB0036623.1"/>
    </source>
</evidence>
<protein>
    <submittedName>
        <fullName evidence="1">Uncharacterized protein</fullName>
    </submittedName>
</protein>
<reference evidence="1 2" key="1">
    <citation type="submission" date="2020-02" db="EMBL/GenBank/DDBJ databases">
        <authorList>
            <person name="Ferguson B K."/>
        </authorList>
    </citation>
    <scope>NUCLEOTIDE SEQUENCE [LARGE SCALE GENOMIC DNA]</scope>
</reference>
<dbReference type="EMBL" id="CADCXV010000823">
    <property type="protein sequence ID" value="CAB0036623.1"/>
    <property type="molecule type" value="Genomic_DNA"/>
</dbReference>
<proteinExistence type="predicted"/>
<keyword evidence="2" id="KW-1185">Reference proteome</keyword>
<accession>A0A6H5IJC1</accession>
<evidence type="ECO:0000313" key="2">
    <source>
        <dbReference type="Proteomes" id="UP000479190"/>
    </source>
</evidence>